<organism evidence="1 2">
    <name type="scientific">Panagrolaimus sp. PS1159</name>
    <dbReference type="NCBI Taxonomy" id="55785"/>
    <lineage>
        <taxon>Eukaryota</taxon>
        <taxon>Metazoa</taxon>
        <taxon>Ecdysozoa</taxon>
        <taxon>Nematoda</taxon>
        <taxon>Chromadorea</taxon>
        <taxon>Rhabditida</taxon>
        <taxon>Tylenchina</taxon>
        <taxon>Panagrolaimomorpha</taxon>
        <taxon>Panagrolaimoidea</taxon>
        <taxon>Panagrolaimidae</taxon>
        <taxon>Panagrolaimus</taxon>
    </lineage>
</organism>
<reference evidence="2" key="1">
    <citation type="submission" date="2022-11" db="UniProtKB">
        <authorList>
            <consortium name="WormBaseParasite"/>
        </authorList>
    </citation>
    <scope>IDENTIFICATION</scope>
</reference>
<accession>A0AC35GCG3</accession>
<proteinExistence type="predicted"/>
<name>A0AC35GCG3_9BILA</name>
<sequence>MSESNISMEDISSHFHSETESEKPSKNTQANIKPNIDLLLEDISSGSISETESEKLTNNIRATRKAETILRKNIINMKDIIREQIDTSPAEFQIILNQLEDRIGRGEKASDLAAKLQQFSDKIINTIKARDAAFEELKEVRDEGTEARKALKEHRKK</sequence>
<dbReference type="WBParaSite" id="PS1159_v2.g3647.t1">
    <property type="protein sequence ID" value="PS1159_v2.g3647.t1"/>
    <property type="gene ID" value="PS1159_v2.g3647"/>
</dbReference>
<dbReference type="Proteomes" id="UP000887580">
    <property type="component" value="Unplaced"/>
</dbReference>
<evidence type="ECO:0000313" key="1">
    <source>
        <dbReference type="Proteomes" id="UP000887580"/>
    </source>
</evidence>
<protein>
    <submittedName>
        <fullName evidence="2">Uncharacterized protein</fullName>
    </submittedName>
</protein>
<evidence type="ECO:0000313" key="2">
    <source>
        <dbReference type="WBParaSite" id="PS1159_v2.g3647.t1"/>
    </source>
</evidence>